<evidence type="ECO:0000256" key="2">
    <source>
        <dbReference type="ARBA" id="ARBA00004225"/>
    </source>
</evidence>
<feature type="transmembrane region" description="Helical" evidence="17">
    <location>
        <begin position="344"/>
        <end position="364"/>
    </location>
</feature>
<comment type="subcellular location">
    <subcellularLocation>
        <location evidence="2 17">Mitochondrion membrane</location>
        <topology evidence="2 17">Multi-pass membrane protein</topology>
    </subcellularLocation>
</comment>
<evidence type="ECO:0000256" key="11">
    <source>
        <dbReference type="ARBA" id="ARBA00022989"/>
    </source>
</evidence>
<keyword evidence="15 17" id="KW-0472">Membrane</keyword>
<keyword evidence="13 17" id="KW-0830">Ubiquinone</keyword>
<keyword evidence="7 17" id="KW-0679">Respiratory chain</keyword>
<dbReference type="PANTHER" id="PTHR43507:SF20">
    <property type="entry name" value="NADH-UBIQUINONE OXIDOREDUCTASE CHAIN 4"/>
    <property type="match status" value="1"/>
</dbReference>
<evidence type="ECO:0000256" key="4">
    <source>
        <dbReference type="ARBA" id="ARBA00012944"/>
    </source>
</evidence>
<keyword evidence="10 17" id="KW-0249">Electron transport</keyword>
<keyword evidence="8 17" id="KW-0812">Transmembrane</keyword>
<feature type="transmembrane region" description="Helical" evidence="17">
    <location>
        <begin position="277"/>
        <end position="296"/>
    </location>
</feature>
<evidence type="ECO:0000256" key="17">
    <source>
        <dbReference type="RuleBase" id="RU003297"/>
    </source>
</evidence>
<keyword evidence="12 17" id="KW-0520">NAD</keyword>
<feature type="transmembrane region" description="Helical" evidence="17">
    <location>
        <begin position="250"/>
        <end position="270"/>
    </location>
</feature>
<evidence type="ECO:0000256" key="7">
    <source>
        <dbReference type="ARBA" id="ARBA00022660"/>
    </source>
</evidence>
<dbReference type="GO" id="GO:0015990">
    <property type="term" value="P:electron transport coupled proton transport"/>
    <property type="evidence" value="ECO:0007669"/>
    <property type="project" value="TreeGrafter"/>
</dbReference>
<feature type="transmembrane region" description="Helical" evidence="17">
    <location>
        <begin position="90"/>
        <end position="107"/>
    </location>
</feature>
<dbReference type="AlphaFoldDB" id="A0A7S8HP90"/>
<dbReference type="Pfam" id="PF00361">
    <property type="entry name" value="Proton_antipo_M"/>
    <property type="match status" value="1"/>
</dbReference>
<dbReference type="EMBL" id="MT264907">
    <property type="protein sequence ID" value="QPC56178.1"/>
    <property type="molecule type" value="Genomic_DNA"/>
</dbReference>
<evidence type="ECO:0000256" key="6">
    <source>
        <dbReference type="ARBA" id="ARBA00022448"/>
    </source>
</evidence>
<dbReference type="InterPro" id="IPR000260">
    <property type="entry name" value="NADH4_N"/>
</dbReference>
<name>A0A7S8HP90_APHGI</name>
<dbReference type="PRINTS" id="PR01437">
    <property type="entry name" value="NUOXDRDTASE4"/>
</dbReference>
<evidence type="ECO:0000256" key="5">
    <source>
        <dbReference type="ARBA" id="ARBA00021006"/>
    </source>
</evidence>
<evidence type="ECO:0000313" key="20">
    <source>
        <dbReference type="EMBL" id="QPC56178.1"/>
    </source>
</evidence>
<feature type="transmembrane region" description="Helical" evidence="17">
    <location>
        <begin position="145"/>
        <end position="166"/>
    </location>
</feature>
<reference evidence="20" key="1">
    <citation type="journal article" date="2020" name="Int. J. Biol. Macromol.">
        <title>Evolution of tRNA gene rearrangement in the mitochondrial genome of ichneumonoid wasps (Hymenoptera: Ichneumonoidea).</title>
        <authorList>
            <person name="Feng Z."/>
            <person name="Wu Y."/>
            <person name="Yang C."/>
            <person name="Gu X."/>
            <person name="Wilson J.J."/>
            <person name="Li H."/>
            <person name="Cai W."/>
            <person name="Yang H."/>
            <person name="Song F."/>
        </authorList>
    </citation>
    <scope>NUCLEOTIDE SEQUENCE</scope>
</reference>
<feature type="transmembrane region" description="Helical" evidence="17">
    <location>
        <begin position="302"/>
        <end position="323"/>
    </location>
</feature>
<protein>
    <recommendedName>
        <fullName evidence="5 17">NADH-ubiquinone oxidoreductase chain 4</fullName>
        <ecNumber evidence="4 17">7.1.1.2</ecNumber>
    </recommendedName>
</protein>
<keyword evidence="6 17" id="KW-0813">Transport</keyword>
<evidence type="ECO:0000256" key="10">
    <source>
        <dbReference type="ARBA" id="ARBA00022982"/>
    </source>
</evidence>
<feature type="domain" description="NADH:quinone oxidoreductase/Mrp antiporter transmembrane" evidence="18">
    <location>
        <begin position="108"/>
        <end position="391"/>
    </location>
</feature>
<evidence type="ECO:0000256" key="1">
    <source>
        <dbReference type="ARBA" id="ARBA00003257"/>
    </source>
</evidence>
<sequence length="448" mass="52744">MLKMIFMSLSLMIMMSLIKSSFYKMIFKNYMFMLNIMLILLINKVNNYYNIFYSLGMDSISLSLMMLSIWILSICLMASNKELNKYYKKIFLLIMFSLLMILMITFFSMNLMLFFIFFELSLIPMMLLIMGWGMQINRIQASMYMIFYTLFGSLPLLMMIMMMYIKMNTLMLNMLNMTNLNNMMNLFYYMILITAFLIKMPMYFMHLWLPKAHVEAPISGSMILAGIMLKMGSYGIFRLMLIFPKLFIKFNIFLMIISMIGSIYSSLICLSQSDMKIIVAYSSVVHMSILMASMMSMTQWSFFSSIMMMIAHGLCSSGMFCLVNMNYDRIHSRSLMINKGMMMIMPSISLWWFLLCTSNFSAPPSLNLFSEMMLFNSLILWNNLIIPMLFMVMLIGTSYSIYLFAFSQYGKLFKNIFNFKMISIQEMLILMLHWVPLNIIFIQMIFLI</sequence>
<feature type="domain" description="NADH:ubiquinone oxidoreductase chain 4 N-terminal" evidence="19">
    <location>
        <begin position="1"/>
        <end position="105"/>
    </location>
</feature>
<dbReference type="InterPro" id="IPR001750">
    <property type="entry name" value="ND/Mrp_TM"/>
</dbReference>
<dbReference type="OrthoDB" id="564260at2759"/>
<accession>A0A7S8HP90</accession>
<comment type="similarity">
    <text evidence="3 17">Belongs to the complex I subunit 4 family.</text>
</comment>
<comment type="function">
    <text evidence="1">Core subunit of the mitochondrial membrane respiratory chain NADH dehydrogenase (Complex I) that is believed to belong to the minimal assembly required for catalysis. Complex I functions in the transfer of electrons from NADH to the respiratory chain. The immediate electron acceptor for the enzyme is believed to be ubiquinone.</text>
</comment>
<dbReference type="Pfam" id="PF01059">
    <property type="entry name" value="Oxidored_q5_N"/>
    <property type="match status" value="1"/>
</dbReference>
<evidence type="ECO:0000256" key="13">
    <source>
        <dbReference type="ARBA" id="ARBA00023075"/>
    </source>
</evidence>
<feature type="transmembrane region" description="Helical" evidence="17">
    <location>
        <begin position="427"/>
        <end position="446"/>
    </location>
</feature>
<dbReference type="GO" id="GO:0003954">
    <property type="term" value="F:NADH dehydrogenase activity"/>
    <property type="evidence" value="ECO:0007669"/>
    <property type="project" value="TreeGrafter"/>
</dbReference>
<evidence type="ECO:0000256" key="14">
    <source>
        <dbReference type="ARBA" id="ARBA00023128"/>
    </source>
</evidence>
<keyword evidence="14 17" id="KW-0496">Mitochondrion</keyword>
<dbReference type="GO" id="GO:0042773">
    <property type="term" value="P:ATP synthesis coupled electron transport"/>
    <property type="evidence" value="ECO:0007669"/>
    <property type="project" value="InterPro"/>
</dbReference>
<evidence type="ECO:0000256" key="15">
    <source>
        <dbReference type="ARBA" id="ARBA00023136"/>
    </source>
</evidence>
<evidence type="ECO:0000256" key="16">
    <source>
        <dbReference type="ARBA" id="ARBA00049551"/>
    </source>
</evidence>
<feature type="transmembrane region" description="Helical" evidence="17">
    <location>
        <begin position="113"/>
        <end position="133"/>
    </location>
</feature>
<dbReference type="GO" id="GO:0008137">
    <property type="term" value="F:NADH dehydrogenase (ubiquinone) activity"/>
    <property type="evidence" value="ECO:0007669"/>
    <property type="project" value="UniProtKB-UniRule"/>
</dbReference>
<keyword evidence="9" id="KW-1278">Translocase</keyword>
<evidence type="ECO:0000256" key="8">
    <source>
        <dbReference type="ARBA" id="ARBA00022692"/>
    </source>
</evidence>
<dbReference type="InterPro" id="IPR003918">
    <property type="entry name" value="NADH_UbQ_OxRdtase"/>
</dbReference>
<evidence type="ECO:0000259" key="18">
    <source>
        <dbReference type="Pfam" id="PF00361"/>
    </source>
</evidence>
<gene>
    <name evidence="20" type="primary">nad4</name>
</gene>
<feature type="transmembrane region" description="Helical" evidence="17">
    <location>
        <begin position="384"/>
        <end position="406"/>
    </location>
</feature>
<evidence type="ECO:0000259" key="19">
    <source>
        <dbReference type="Pfam" id="PF01059"/>
    </source>
</evidence>
<feature type="transmembrane region" description="Helical" evidence="17">
    <location>
        <begin position="57"/>
        <end position="78"/>
    </location>
</feature>
<dbReference type="EC" id="7.1.1.2" evidence="4 17"/>
<dbReference type="PANTHER" id="PTHR43507">
    <property type="entry name" value="NADH-UBIQUINONE OXIDOREDUCTASE CHAIN 4"/>
    <property type="match status" value="1"/>
</dbReference>
<comment type="catalytic activity">
    <reaction evidence="16 17">
        <text>a ubiquinone + NADH + 5 H(+)(in) = a ubiquinol + NAD(+) + 4 H(+)(out)</text>
        <dbReference type="Rhea" id="RHEA:29091"/>
        <dbReference type="Rhea" id="RHEA-COMP:9565"/>
        <dbReference type="Rhea" id="RHEA-COMP:9566"/>
        <dbReference type="ChEBI" id="CHEBI:15378"/>
        <dbReference type="ChEBI" id="CHEBI:16389"/>
        <dbReference type="ChEBI" id="CHEBI:17976"/>
        <dbReference type="ChEBI" id="CHEBI:57540"/>
        <dbReference type="ChEBI" id="CHEBI:57945"/>
        <dbReference type="EC" id="7.1.1.2"/>
    </reaction>
</comment>
<geneLocation type="mitochondrion" evidence="20"/>
<evidence type="ECO:0000256" key="9">
    <source>
        <dbReference type="ARBA" id="ARBA00022967"/>
    </source>
</evidence>
<organism evidence="20">
    <name type="scientific">Aphidius gifuensis</name>
    <name type="common">Parasitoid wasp</name>
    <dbReference type="NCBI Taxonomy" id="684658"/>
    <lineage>
        <taxon>Eukaryota</taxon>
        <taxon>Metazoa</taxon>
        <taxon>Ecdysozoa</taxon>
        <taxon>Arthropoda</taxon>
        <taxon>Hexapoda</taxon>
        <taxon>Insecta</taxon>
        <taxon>Pterygota</taxon>
        <taxon>Neoptera</taxon>
        <taxon>Endopterygota</taxon>
        <taxon>Hymenoptera</taxon>
        <taxon>Apocrita</taxon>
        <taxon>Ichneumonoidea</taxon>
        <taxon>Braconidae</taxon>
        <taxon>Aphidiinae</taxon>
        <taxon>Aphidius</taxon>
    </lineage>
</organism>
<feature type="transmembrane region" description="Helical" evidence="17">
    <location>
        <begin position="221"/>
        <end position="244"/>
    </location>
</feature>
<evidence type="ECO:0000256" key="12">
    <source>
        <dbReference type="ARBA" id="ARBA00023027"/>
    </source>
</evidence>
<comment type="function">
    <text evidence="17">Core subunit of the mitochondrial membrane respiratory chain NADH dehydrogenase (Complex I) which catalyzes electron transfer from NADH through the respiratory chain, using ubiquinone as an electron acceptor. Essential for the catalytic activity and assembly of complex I.</text>
</comment>
<evidence type="ECO:0000256" key="3">
    <source>
        <dbReference type="ARBA" id="ARBA00009025"/>
    </source>
</evidence>
<dbReference type="GO" id="GO:0031966">
    <property type="term" value="C:mitochondrial membrane"/>
    <property type="evidence" value="ECO:0007669"/>
    <property type="project" value="UniProtKB-SubCell"/>
</dbReference>
<dbReference type="GO" id="GO:0048039">
    <property type="term" value="F:ubiquinone binding"/>
    <property type="evidence" value="ECO:0007669"/>
    <property type="project" value="TreeGrafter"/>
</dbReference>
<keyword evidence="11 17" id="KW-1133">Transmembrane helix</keyword>
<feature type="transmembrane region" description="Helical" evidence="17">
    <location>
        <begin position="186"/>
        <end position="209"/>
    </location>
</feature>
<proteinExistence type="inferred from homology"/>